<protein>
    <submittedName>
        <fullName evidence="1">Uncharacterized protein</fullName>
    </submittedName>
</protein>
<accession>A0A8T3VGJ5</accession>
<reference evidence="1" key="1">
    <citation type="submission" date="2019-04" db="EMBL/GenBank/DDBJ databases">
        <title>Evolution of Biomass-Degrading Anaerobic Consortia Revealed by Metagenomics.</title>
        <authorList>
            <person name="Peng X."/>
        </authorList>
    </citation>
    <scope>NUCLEOTIDE SEQUENCE</scope>
    <source>
        <strain evidence="1">SIG18</strain>
    </source>
</reference>
<gene>
    <name evidence="1" type="ORF">E7Z79_08460</name>
</gene>
<proteinExistence type="predicted"/>
<sequence>MKFSGFMNVYLLDDMSWEYQFGDRSLKAATLKELELLVNLYGLKWNILDENLANKSKEIDKNNVTGFLNVYFKDGAWYYRGSDLRATSLQVLKKKVLANDLEWKETDSDLAYKTWKLDLRRFEK</sequence>
<dbReference type="EMBL" id="SUTK01000062">
    <property type="protein sequence ID" value="MBE6502455.1"/>
    <property type="molecule type" value="Genomic_DNA"/>
</dbReference>
<name>A0A8T3VGJ5_9EURY</name>
<comment type="caution">
    <text evidence="1">The sequence shown here is derived from an EMBL/GenBank/DDBJ whole genome shotgun (WGS) entry which is preliminary data.</text>
</comment>
<dbReference type="AlphaFoldDB" id="A0A8T3VGJ5"/>
<dbReference type="Proteomes" id="UP000783037">
    <property type="component" value="Unassembled WGS sequence"/>
</dbReference>
<evidence type="ECO:0000313" key="1">
    <source>
        <dbReference type="EMBL" id="MBE6502455.1"/>
    </source>
</evidence>
<evidence type="ECO:0000313" key="2">
    <source>
        <dbReference type="Proteomes" id="UP000783037"/>
    </source>
</evidence>
<organism evidence="1 2">
    <name type="scientific">Methanobrevibacter thaueri</name>
    <dbReference type="NCBI Taxonomy" id="190975"/>
    <lineage>
        <taxon>Archaea</taxon>
        <taxon>Methanobacteriati</taxon>
        <taxon>Methanobacteriota</taxon>
        <taxon>Methanomada group</taxon>
        <taxon>Methanobacteria</taxon>
        <taxon>Methanobacteriales</taxon>
        <taxon>Methanobacteriaceae</taxon>
        <taxon>Methanobrevibacter</taxon>
    </lineage>
</organism>